<dbReference type="AlphaFoldDB" id="A0A6I0Z3J3"/>
<accession>A0A6I0Z3J3</accession>
<protein>
    <submittedName>
        <fullName evidence="2">UDP-N-acetylglucosamine 2-epimerase (Hydrolyzing)</fullName>
        <ecNumber evidence="2">3.2.1.183</ecNumber>
    </submittedName>
</protein>
<dbReference type="EC" id="3.2.1.183" evidence="2"/>
<dbReference type="GO" id="GO:0004553">
    <property type="term" value="F:hydrolase activity, hydrolyzing O-glycosyl compounds"/>
    <property type="evidence" value="ECO:0007669"/>
    <property type="project" value="InterPro"/>
</dbReference>
<dbReference type="InterPro" id="IPR020004">
    <property type="entry name" value="UDP-GlcNAc_Epase"/>
</dbReference>
<reference evidence="2 3" key="1">
    <citation type="journal article" date="2019" name="Nat. Med.">
        <title>A library of human gut bacterial isolates paired with longitudinal multiomics data enables mechanistic microbiome research.</title>
        <authorList>
            <person name="Poyet M."/>
            <person name="Groussin M."/>
            <person name="Gibbons S.M."/>
            <person name="Avila-Pacheco J."/>
            <person name="Jiang X."/>
            <person name="Kearney S.M."/>
            <person name="Perrotta A.R."/>
            <person name="Berdy B."/>
            <person name="Zhao S."/>
            <person name="Lieberman T.D."/>
            <person name="Swanson P.K."/>
            <person name="Smith M."/>
            <person name="Roesemann S."/>
            <person name="Alexander J.E."/>
            <person name="Rich S.A."/>
            <person name="Livny J."/>
            <person name="Vlamakis H."/>
            <person name="Clish C."/>
            <person name="Bullock K."/>
            <person name="Deik A."/>
            <person name="Scott J."/>
            <person name="Pierce K.A."/>
            <person name="Xavier R.J."/>
            <person name="Alm E.J."/>
        </authorList>
    </citation>
    <scope>NUCLEOTIDE SEQUENCE [LARGE SCALE GENOMIC DNA]</scope>
    <source>
        <strain evidence="2 3">BIOML-A16</strain>
    </source>
</reference>
<dbReference type="EMBL" id="WDCP01000021">
    <property type="protein sequence ID" value="KAB6339348.1"/>
    <property type="molecule type" value="Genomic_DNA"/>
</dbReference>
<dbReference type="InterPro" id="IPR003331">
    <property type="entry name" value="UDP_GlcNAc_Epimerase_2_dom"/>
</dbReference>
<name>A0A6I0Z3J3_9BACE</name>
<dbReference type="GO" id="GO:0006047">
    <property type="term" value="P:UDP-N-acetylglucosamine metabolic process"/>
    <property type="evidence" value="ECO:0007669"/>
    <property type="project" value="InterPro"/>
</dbReference>
<evidence type="ECO:0000313" key="3">
    <source>
        <dbReference type="Proteomes" id="UP000438288"/>
    </source>
</evidence>
<dbReference type="SUPFAM" id="SSF53756">
    <property type="entry name" value="UDP-Glycosyltransferase/glycogen phosphorylase"/>
    <property type="match status" value="1"/>
</dbReference>
<evidence type="ECO:0000313" key="2">
    <source>
        <dbReference type="EMBL" id="KAB6339348.1"/>
    </source>
</evidence>
<dbReference type="Proteomes" id="UP000438288">
    <property type="component" value="Unassembled WGS sequence"/>
</dbReference>
<dbReference type="RefSeq" id="WP_004312730.1">
    <property type="nucleotide sequence ID" value="NZ_CABKPA010000035.1"/>
</dbReference>
<feature type="domain" description="UDP-N-acetylglucosamine 2-epimerase" evidence="1">
    <location>
        <begin position="24"/>
        <end position="366"/>
    </location>
</feature>
<dbReference type="NCBIfam" id="TIGR03568">
    <property type="entry name" value="NeuC_NnaA"/>
    <property type="match status" value="1"/>
</dbReference>
<keyword evidence="2" id="KW-0378">Hydrolase</keyword>
<dbReference type="InterPro" id="IPR029767">
    <property type="entry name" value="WecB-like"/>
</dbReference>
<proteinExistence type="predicted"/>
<dbReference type="PANTHER" id="PTHR43174">
    <property type="entry name" value="UDP-N-ACETYLGLUCOSAMINE 2-EPIMERASE"/>
    <property type="match status" value="1"/>
</dbReference>
<dbReference type="Gene3D" id="3.40.50.2000">
    <property type="entry name" value="Glycogen Phosphorylase B"/>
    <property type="match status" value="2"/>
</dbReference>
<sequence length="372" mass="41408">MKKVCIITAARSEYGLLRWTIDSVQQNPNLELQLVVTGAHLMAEHGYTYKYIEEDGYPISAKMDMGLSSDSKEAIVESMGRCSMGFAKTFAELQPDLAVVLGDRYELLPICSAALVMNIPIAHISGGDVTIGAIDNEVRNAVTMMSVLHFPGVEKSAQNIIRMRNSDANVWTVGEPGLDNFRRSVLMTRQELAENIGIPMSNKWILVTLHPETNESLEYNLQMAKNIIALTDSMTDASIVISKANADFGGNQINDNWTELERLNPEKYHLYPSLGQMRYLSFMNECYAVLGNSSSGIIEASCLGIPVINIGNRQTGRFICKNVRQVNNDLTEIQSAWSAIETDPERIKDSYYGDGCTAEKIVKHIEEYLYAK</sequence>
<keyword evidence="2" id="KW-0326">Glycosidase</keyword>
<dbReference type="Pfam" id="PF02350">
    <property type="entry name" value="Epimerase_2"/>
    <property type="match status" value="1"/>
</dbReference>
<evidence type="ECO:0000259" key="1">
    <source>
        <dbReference type="Pfam" id="PF02350"/>
    </source>
</evidence>
<organism evidence="2 3">
    <name type="scientific">Bacteroides xylanisolvens</name>
    <dbReference type="NCBI Taxonomy" id="371601"/>
    <lineage>
        <taxon>Bacteria</taxon>
        <taxon>Pseudomonadati</taxon>
        <taxon>Bacteroidota</taxon>
        <taxon>Bacteroidia</taxon>
        <taxon>Bacteroidales</taxon>
        <taxon>Bacteroidaceae</taxon>
        <taxon>Bacteroides</taxon>
    </lineage>
</organism>
<dbReference type="PANTHER" id="PTHR43174:SF3">
    <property type="entry name" value="UDP-N-ACETYLGLUCOSAMINE 2-EPIMERASE"/>
    <property type="match status" value="1"/>
</dbReference>
<comment type="caution">
    <text evidence="2">The sequence shown here is derived from an EMBL/GenBank/DDBJ whole genome shotgun (WGS) entry which is preliminary data.</text>
</comment>
<gene>
    <name evidence="2" type="primary">neuC</name>
    <name evidence="2" type="ORF">GAZ43_11430</name>
</gene>